<evidence type="ECO:0000256" key="1">
    <source>
        <dbReference type="SAM" id="Coils"/>
    </source>
</evidence>
<organism evidence="3 4">
    <name type="scientific">Roridomyces roridus</name>
    <dbReference type="NCBI Taxonomy" id="1738132"/>
    <lineage>
        <taxon>Eukaryota</taxon>
        <taxon>Fungi</taxon>
        <taxon>Dikarya</taxon>
        <taxon>Basidiomycota</taxon>
        <taxon>Agaricomycotina</taxon>
        <taxon>Agaricomycetes</taxon>
        <taxon>Agaricomycetidae</taxon>
        <taxon>Agaricales</taxon>
        <taxon>Marasmiineae</taxon>
        <taxon>Mycenaceae</taxon>
        <taxon>Roridomyces</taxon>
    </lineage>
</organism>
<feature type="region of interest" description="Disordered" evidence="2">
    <location>
        <begin position="1"/>
        <end position="79"/>
    </location>
</feature>
<feature type="coiled-coil region" evidence="1">
    <location>
        <begin position="93"/>
        <end position="124"/>
    </location>
</feature>
<comment type="caution">
    <text evidence="3">The sequence shown here is derived from an EMBL/GenBank/DDBJ whole genome shotgun (WGS) entry which is preliminary data.</text>
</comment>
<proteinExistence type="predicted"/>
<sequence>MLFQPKRLSVTVNPYEPPSFFSSELTTESPVSPLPLPPRESTPSRRPVRFSQPPRSPAQDTPSPRSTKTRPKSYGGGLTPGTLELVLDFESRIAQLESRHNRISVELEETRDTLNNERAEHRSSHRFSTFSHARFSSDSSPANNSENAVDYERRLREELQDTLKKIRAQNATLARSVEEERSARTTAEEEVERLSAANSILFEHNKLLAGRDAALQEDITSLLTKSEEEERVRGVLEAELLLRTPLVSPMPECPPAVIGEPQGSLRTELVAIRDELHFTQGRLSTSERECASLKERISALQKQLVLSLDSSSQALEVERELRADIEQRAQRLVDENTDLKGRLGSLEELFFNGQAPDDWLKLCPTPGTGSDKEGKRRPVSGRFQRKMDSMRQDGHRHVLTARKLREHRKRRLAQAKAPKRRLIVSPEPFTIPKLVSRDAPVSRQSSCSTKVESPSASPTRGRNKRMSVIMAATLSRQSRSTAWSALKTNSSLFVNWIIPSIYSPF</sequence>
<feature type="compositionally biased region" description="Polar residues" evidence="2">
    <location>
        <begin position="442"/>
        <end position="460"/>
    </location>
</feature>
<keyword evidence="1" id="KW-0175">Coiled coil</keyword>
<dbReference type="EMBL" id="JARKIF010000008">
    <property type="protein sequence ID" value="KAJ7632605.1"/>
    <property type="molecule type" value="Genomic_DNA"/>
</dbReference>
<feature type="coiled-coil region" evidence="1">
    <location>
        <begin position="149"/>
        <end position="197"/>
    </location>
</feature>
<keyword evidence="4" id="KW-1185">Reference proteome</keyword>
<evidence type="ECO:0000313" key="4">
    <source>
        <dbReference type="Proteomes" id="UP001221142"/>
    </source>
</evidence>
<feature type="compositionally biased region" description="Polar residues" evidence="2">
    <location>
        <begin position="20"/>
        <end position="30"/>
    </location>
</feature>
<dbReference type="AlphaFoldDB" id="A0AAD7BWS2"/>
<accession>A0AAD7BWS2</accession>
<reference evidence="3" key="1">
    <citation type="submission" date="2023-03" db="EMBL/GenBank/DDBJ databases">
        <title>Massive genome expansion in bonnet fungi (Mycena s.s.) driven by repeated elements and novel gene families across ecological guilds.</title>
        <authorList>
            <consortium name="Lawrence Berkeley National Laboratory"/>
            <person name="Harder C.B."/>
            <person name="Miyauchi S."/>
            <person name="Viragh M."/>
            <person name="Kuo A."/>
            <person name="Thoen E."/>
            <person name="Andreopoulos B."/>
            <person name="Lu D."/>
            <person name="Skrede I."/>
            <person name="Drula E."/>
            <person name="Henrissat B."/>
            <person name="Morin E."/>
            <person name="Kohler A."/>
            <person name="Barry K."/>
            <person name="LaButti K."/>
            <person name="Morin E."/>
            <person name="Salamov A."/>
            <person name="Lipzen A."/>
            <person name="Mereny Z."/>
            <person name="Hegedus B."/>
            <person name="Baldrian P."/>
            <person name="Stursova M."/>
            <person name="Weitz H."/>
            <person name="Taylor A."/>
            <person name="Grigoriev I.V."/>
            <person name="Nagy L.G."/>
            <person name="Martin F."/>
            <person name="Kauserud H."/>
        </authorList>
    </citation>
    <scope>NUCLEOTIDE SEQUENCE</scope>
    <source>
        <strain evidence="3">9284</strain>
    </source>
</reference>
<evidence type="ECO:0000256" key="2">
    <source>
        <dbReference type="SAM" id="MobiDB-lite"/>
    </source>
</evidence>
<gene>
    <name evidence="3" type="ORF">FB45DRAFT_912917</name>
</gene>
<evidence type="ECO:0000313" key="3">
    <source>
        <dbReference type="EMBL" id="KAJ7632605.1"/>
    </source>
</evidence>
<dbReference type="Proteomes" id="UP001221142">
    <property type="component" value="Unassembled WGS sequence"/>
</dbReference>
<feature type="region of interest" description="Disordered" evidence="2">
    <location>
        <begin position="437"/>
        <end position="463"/>
    </location>
</feature>
<feature type="coiled-coil region" evidence="1">
    <location>
        <begin position="283"/>
        <end position="349"/>
    </location>
</feature>
<protein>
    <submittedName>
        <fullName evidence="3">Uncharacterized protein</fullName>
    </submittedName>
</protein>
<name>A0AAD7BWS2_9AGAR</name>